<feature type="region of interest" description="Disordered" evidence="1">
    <location>
        <begin position="1"/>
        <end position="25"/>
    </location>
</feature>
<evidence type="ECO:0000256" key="1">
    <source>
        <dbReference type="SAM" id="MobiDB-lite"/>
    </source>
</evidence>
<dbReference type="OrthoDB" id="272672at2759"/>
<dbReference type="InterPro" id="IPR051927">
    <property type="entry name" value="Zn_Chap_cDPG_Synth"/>
</dbReference>
<dbReference type="EMBL" id="QWIT01000007">
    <property type="protein sequence ID" value="RMZ35280.1"/>
    <property type="molecule type" value="Genomic_DNA"/>
</dbReference>
<feature type="compositionally biased region" description="Acidic residues" evidence="1">
    <location>
        <begin position="347"/>
        <end position="385"/>
    </location>
</feature>
<dbReference type="Gene3D" id="3.40.50.300">
    <property type="entry name" value="P-loop containing nucleotide triphosphate hydrolases"/>
    <property type="match status" value="1"/>
</dbReference>
<dbReference type="InterPro" id="IPR011629">
    <property type="entry name" value="CobW-like_C"/>
</dbReference>
<dbReference type="CDD" id="cd03112">
    <property type="entry name" value="CobW-like"/>
    <property type="match status" value="1"/>
</dbReference>
<dbReference type="Pfam" id="PF02492">
    <property type="entry name" value="cobW"/>
    <property type="match status" value="1"/>
</dbReference>
<dbReference type="InterPro" id="IPR003495">
    <property type="entry name" value="CobW/HypB/UreG_nucleotide-bd"/>
</dbReference>
<evidence type="ECO:0000313" key="4">
    <source>
        <dbReference type="Proteomes" id="UP000281677"/>
    </source>
</evidence>
<dbReference type="PANTHER" id="PTHR43603">
    <property type="entry name" value="COBW DOMAIN-CONTAINING PROTEIN DDB_G0274527"/>
    <property type="match status" value="1"/>
</dbReference>
<comment type="caution">
    <text evidence="3">The sequence shown here is derived from an EMBL/GenBank/DDBJ whole genome shotgun (WGS) entry which is preliminary data.</text>
</comment>
<feature type="region of interest" description="Disordered" evidence="1">
    <location>
        <begin position="345"/>
        <end position="389"/>
    </location>
</feature>
<sequence length="565" mass="63312">MAVKTRAQHTIRKDSVVNNESAKSPPKALPVTLLSGFLVRGPDCVGSQVFRRADNDQGSGKTTLLQHILRSEHGLRIAVIVNDIGAVNVDASLIRNTHRLTKTEEKVVALQNGCICCTLRGDLLEELVRLAEVAEFDYIIIESSGISEPEQVAETFDSRLAEQISEMGEGPEGLDEATLATLKRLKAAGGLEKFARLDTTCTVIDAFTMFHDFETSDLLSARRDDVVPEDERTTDMVDSKTKQRILDLMKKLNHRAKIIETSYGKLNVKEIVNTGMFNLEAAQTGYGWLQDLHEMTLRQVNGKKTVTPKPETEEYNVRNFVYVRRRPFHPRRLFELIHDKFILQQPADEDEDDGQDEDAEDGDVSMDEQDVADGTDEEDGDDEMNDAPALPDTATILANKRASPLFARLFRSKGEIYLATRPNQAGEWSQAGGMLTINGGRPWFAVTDHNEWETGNAEIDALVQHDMKAGGLYGDRRQELVFIGEKLDIEGLEKVLDACLLSDEEYAEWEEVMKKGSGPNTTDPEESREKEDELCQIFEDGFFEWVQPGEEGDMDHDHAGHHHSH</sequence>
<gene>
    <name evidence="3" type="ORF">D0859_00519</name>
</gene>
<dbReference type="VEuPathDB" id="FungiDB:BTJ68_03886"/>
<dbReference type="SUPFAM" id="SSF52540">
    <property type="entry name" value="P-loop containing nucleoside triphosphate hydrolases"/>
    <property type="match status" value="1"/>
</dbReference>
<feature type="compositionally biased region" description="Basic residues" evidence="1">
    <location>
        <begin position="1"/>
        <end position="10"/>
    </location>
</feature>
<dbReference type="SUPFAM" id="SSF90002">
    <property type="entry name" value="Hypothetical protein YjiA, C-terminal domain"/>
    <property type="match status" value="1"/>
</dbReference>
<accession>A0A3M7JC40</accession>
<evidence type="ECO:0000259" key="2">
    <source>
        <dbReference type="SMART" id="SM00833"/>
    </source>
</evidence>
<feature type="domain" description="CobW C-terminal" evidence="2">
    <location>
        <begin position="317"/>
        <end position="500"/>
    </location>
</feature>
<reference evidence="3 4" key="1">
    <citation type="journal article" date="2018" name="BMC Genomics">
        <title>Genomic evidence for intraspecific hybridization in a clonal and extremely halotolerant yeast.</title>
        <authorList>
            <person name="Gostincar C."/>
            <person name="Stajich J.E."/>
            <person name="Zupancic J."/>
            <person name="Zalar P."/>
            <person name="Gunde-Cimerman N."/>
        </authorList>
    </citation>
    <scope>NUCLEOTIDE SEQUENCE [LARGE SCALE GENOMIC DNA]</scope>
    <source>
        <strain evidence="3 4">EXF-120</strain>
    </source>
</reference>
<protein>
    <recommendedName>
        <fullName evidence="2">CobW C-terminal domain-containing protein</fullName>
    </recommendedName>
</protein>
<dbReference type="Proteomes" id="UP000281677">
    <property type="component" value="Unassembled WGS sequence"/>
</dbReference>
<dbReference type="AlphaFoldDB" id="A0A3M7JC40"/>
<evidence type="ECO:0000313" key="3">
    <source>
        <dbReference type="EMBL" id="RMZ35280.1"/>
    </source>
</evidence>
<proteinExistence type="predicted"/>
<dbReference type="Pfam" id="PF07683">
    <property type="entry name" value="CobW_C"/>
    <property type="match status" value="1"/>
</dbReference>
<dbReference type="PANTHER" id="PTHR43603:SF1">
    <property type="entry name" value="ZINC-REGULATED GTPASE METALLOPROTEIN ACTIVATOR 1"/>
    <property type="match status" value="1"/>
</dbReference>
<dbReference type="SMART" id="SM00833">
    <property type="entry name" value="CobW_C"/>
    <property type="match status" value="1"/>
</dbReference>
<organism evidence="3 4">
    <name type="scientific">Hortaea werneckii</name>
    <name type="common">Black yeast</name>
    <name type="synonym">Cladosporium werneckii</name>
    <dbReference type="NCBI Taxonomy" id="91943"/>
    <lineage>
        <taxon>Eukaryota</taxon>
        <taxon>Fungi</taxon>
        <taxon>Dikarya</taxon>
        <taxon>Ascomycota</taxon>
        <taxon>Pezizomycotina</taxon>
        <taxon>Dothideomycetes</taxon>
        <taxon>Dothideomycetidae</taxon>
        <taxon>Mycosphaerellales</taxon>
        <taxon>Teratosphaeriaceae</taxon>
        <taxon>Hortaea</taxon>
    </lineage>
</organism>
<name>A0A3M7JC40_HORWE</name>
<dbReference type="InterPro" id="IPR027417">
    <property type="entry name" value="P-loop_NTPase"/>
</dbReference>